<dbReference type="InterPro" id="IPR001680">
    <property type="entry name" value="WD40_rpt"/>
</dbReference>
<dbReference type="InterPro" id="IPR015943">
    <property type="entry name" value="WD40/YVTN_repeat-like_dom_sf"/>
</dbReference>
<protein>
    <submittedName>
        <fullName evidence="1">WD40 repeat-like protein</fullName>
    </submittedName>
</protein>
<dbReference type="Gene3D" id="2.130.10.10">
    <property type="entry name" value="YVTN repeat-like/Quinoprotein amine dehydrogenase"/>
    <property type="match status" value="1"/>
</dbReference>
<dbReference type="Proteomes" id="UP000298030">
    <property type="component" value="Unassembled WGS sequence"/>
</dbReference>
<reference evidence="1 2" key="1">
    <citation type="journal article" date="2019" name="Nat. Ecol. Evol.">
        <title>Megaphylogeny resolves global patterns of mushroom evolution.</title>
        <authorList>
            <person name="Varga T."/>
            <person name="Krizsan K."/>
            <person name="Foldi C."/>
            <person name="Dima B."/>
            <person name="Sanchez-Garcia M."/>
            <person name="Sanchez-Ramirez S."/>
            <person name="Szollosi G.J."/>
            <person name="Szarkandi J.G."/>
            <person name="Papp V."/>
            <person name="Albert L."/>
            <person name="Andreopoulos W."/>
            <person name="Angelini C."/>
            <person name="Antonin V."/>
            <person name="Barry K.W."/>
            <person name="Bougher N.L."/>
            <person name="Buchanan P."/>
            <person name="Buyck B."/>
            <person name="Bense V."/>
            <person name="Catcheside P."/>
            <person name="Chovatia M."/>
            <person name="Cooper J."/>
            <person name="Damon W."/>
            <person name="Desjardin D."/>
            <person name="Finy P."/>
            <person name="Geml J."/>
            <person name="Haridas S."/>
            <person name="Hughes K."/>
            <person name="Justo A."/>
            <person name="Karasinski D."/>
            <person name="Kautmanova I."/>
            <person name="Kiss B."/>
            <person name="Kocsube S."/>
            <person name="Kotiranta H."/>
            <person name="LaButti K.M."/>
            <person name="Lechner B.E."/>
            <person name="Liimatainen K."/>
            <person name="Lipzen A."/>
            <person name="Lukacs Z."/>
            <person name="Mihaltcheva S."/>
            <person name="Morgado L.N."/>
            <person name="Niskanen T."/>
            <person name="Noordeloos M.E."/>
            <person name="Ohm R.A."/>
            <person name="Ortiz-Santana B."/>
            <person name="Ovrebo C."/>
            <person name="Racz N."/>
            <person name="Riley R."/>
            <person name="Savchenko A."/>
            <person name="Shiryaev A."/>
            <person name="Soop K."/>
            <person name="Spirin V."/>
            <person name="Szebenyi C."/>
            <person name="Tomsovsky M."/>
            <person name="Tulloss R.E."/>
            <person name="Uehling J."/>
            <person name="Grigoriev I.V."/>
            <person name="Vagvolgyi C."/>
            <person name="Papp T."/>
            <person name="Martin F.M."/>
            <person name="Miettinen O."/>
            <person name="Hibbett D.S."/>
            <person name="Nagy L.G."/>
        </authorList>
    </citation>
    <scope>NUCLEOTIDE SEQUENCE [LARGE SCALE GENOMIC DNA]</scope>
    <source>
        <strain evidence="1 2">FP101781</strain>
    </source>
</reference>
<evidence type="ECO:0000313" key="1">
    <source>
        <dbReference type="EMBL" id="TEB38596.1"/>
    </source>
</evidence>
<sequence>MSTNSIPRFETVHDLQGHGRGVSLVKISPDANDGSVIVWDLETGRSLQTFTLAASEGISAAVWCSIDRREPTEAFAIGEAMGKVTVYRKPKASNYDYASAIEPFTGPIECLAYDPRHRRLAMAGDGCLKIFGMDGTYSLSFIHGTVPRQQVARSTGFYADGACVFIGYLESKHMTGYRISPWAVQFDGDLETRIGYAAHHDGGDLFVTNLATGMDIYSFPPNTLPRRNVRFHIDTNYPLTLAVATIGEFVVIGGEDGHAQLYNTRIGVIDGMLPHGSHDSLIQHVDRIVIVTGCADDDNGSLKVWIPVARHEVSLDRLSHTQAHQANTFTSWTQWATRSSVLVASVYLATHILYRLLVPLMLAWLFRNCEGCSPPCWRGGAGDTTPSHLAEISPHPVVFSAPQLFDVSETSLEVSDVVAFISTYDSVES</sequence>
<accession>A0A4Y7TWP1</accession>
<dbReference type="OrthoDB" id="3238562at2759"/>
<name>A0A4Y7TWP1_COPMI</name>
<keyword evidence="2" id="KW-1185">Reference proteome</keyword>
<dbReference type="AlphaFoldDB" id="A0A4Y7TWP1"/>
<comment type="caution">
    <text evidence="1">The sequence shown here is derived from an EMBL/GenBank/DDBJ whole genome shotgun (WGS) entry which is preliminary data.</text>
</comment>
<proteinExistence type="predicted"/>
<dbReference type="SMART" id="SM00320">
    <property type="entry name" value="WD40"/>
    <property type="match status" value="3"/>
</dbReference>
<dbReference type="InterPro" id="IPR036322">
    <property type="entry name" value="WD40_repeat_dom_sf"/>
</dbReference>
<dbReference type="EMBL" id="QPFP01000002">
    <property type="protein sequence ID" value="TEB38596.1"/>
    <property type="molecule type" value="Genomic_DNA"/>
</dbReference>
<dbReference type="SUPFAM" id="SSF50978">
    <property type="entry name" value="WD40 repeat-like"/>
    <property type="match status" value="1"/>
</dbReference>
<evidence type="ECO:0000313" key="2">
    <source>
        <dbReference type="Proteomes" id="UP000298030"/>
    </source>
</evidence>
<organism evidence="1 2">
    <name type="scientific">Coprinellus micaceus</name>
    <name type="common">Glistening ink-cap mushroom</name>
    <name type="synonym">Coprinus micaceus</name>
    <dbReference type="NCBI Taxonomy" id="71717"/>
    <lineage>
        <taxon>Eukaryota</taxon>
        <taxon>Fungi</taxon>
        <taxon>Dikarya</taxon>
        <taxon>Basidiomycota</taxon>
        <taxon>Agaricomycotina</taxon>
        <taxon>Agaricomycetes</taxon>
        <taxon>Agaricomycetidae</taxon>
        <taxon>Agaricales</taxon>
        <taxon>Agaricineae</taxon>
        <taxon>Psathyrellaceae</taxon>
        <taxon>Coprinellus</taxon>
    </lineage>
</organism>
<gene>
    <name evidence="1" type="ORF">FA13DRAFT_1704361</name>
</gene>